<name>T1GM37_MEGSC</name>
<dbReference type="EnsemblMetazoa" id="MESCA004605-RA">
    <property type="protein sequence ID" value="MESCA004605-PA"/>
    <property type="gene ID" value="MESCA004605"/>
</dbReference>
<proteinExistence type="predicted"/>
<evidence type="ECO:0000313" key="2">
    <source>
        <dbReference type="Proteomes" id="UP000015102"/>
    </source>
</evidence>
<dbReference type="EMBL" id="CAQQ02393120">
    <property type="status" value="NOT_ANNOTATED_CDS"/>
    <property type="molecule type" value="Genomic_DNA"/>
</dbReference>
<dbReference type="Proteomes" id="UP000015102">
    <property type="component" value="Unassembled WGS sequence"/>
</dbReference>
<dbReference type="AlphaFoldDB" id="T1GM37"/>
<keyword evidence="2" id="KW-1185">Reference proteome</keyword>
<protein>
    <submittedName>
        <fullName evidence="1">Uncharacterized protein</fullName>
    </submittedName>
</protein>
<accession>T1GM37</accession>
<dbReference type="HOGENOM" id="CLU_2402153_0_0_1"/>
<organism evidence="1 2">
    <name type="scientific">Megaselia scalaris</name>
    <name type="common">Humpbacked fly</name>
    <name type="synonym">Phora scalaris</name>
    <dbReference type="NCBI Taxonomy" id="36166"/>
    <lineage>
        <taxon>Eukaryota</taxon>
        <taxon>Metazoa</taxon>
        <taxon>Ecdysozoa</taxon>
        <taxon>Arthropoda</taxon>
        <taxon>Hexapoda</taxon>
        <taxon>Insecta</taxon>
        <taxon>Pterygota</taxon>
        <taxon>Neoptera</taxon>
        <taxon>Endopterygota</taxon>
        <taxon>Diptera</taxon>
        <taxon>Brachycera</taxon>
        <taxon>Muscomorpha</taxon>
        <taxon>Platypezoidea</taxon>
        <taxon>Phoridae</taxon>
        <taxon>Megaseliini</taxon>
        <taxon>Megaselia</taxon>
    </lineage>
</organism>
<reference evidence="2" key="1">
    <citation type="submission" date="2013-02" db="EMBL/GenBank/DDBJ databases">
        <authorList>
            <person name="Hughes D."/>
        </authorList>
    </citation>
    <scope>NUCLEOTIDE SEQUENCE</scope>
    <source>
        <strain>Durham</strain>
        <strain evidence="2">NC isolate 2 -- Noor lab</strain>
    </source>
</reference>
<sequence length="93" mass="10842">MEKFISSEMMTIADFVTDSVTETREHILYECPALMYKRNSIFETYLCDSFDYLGCVDLRLLLEFLNELKNQSSSGIRAHTFSKLKRPSLKCKV</sequence>
<dbReference type="EMBL" id="CAQQ02393119">
    <property type="status" value="NOT_ANNOTATED_CDS"/>
    <property type="molecule type" value="Genomic_DNA"/>
</dbReference>
<evidence type="ECO:0000313" key="1">
    <source>
        <dbReference type="EnsemblMetazoa" id="MESCA004605-PA"/>
    </source>
</evidence>
<reference evidence="1" key="2">
    <citation type="submission" date="2015-06" db="UniProtKB">
        <authorList>
            <consortium name="EnsemblMetazoa"/>
        </authorList>
    </citation>
    <scope>IDENTIFICATION</scope>
</reference>